<feature type="compositionally biased region" description="Pro residues" evidence="1">
    <location>
        <begin position="223"/>
        <end position="232"/>
    </location>
</feature>
<keyword evidence="2" id="KW-0472">Membrane</keyword>
<feature type="compositionally biased region" description="Polar residues" evidence="1">
    <location>
        <begin position="236"/>
        <end position="252"/>
    </location>
</feature>
<accession>A0AAN6RWZ1</accession>
<feature type="transmembrane region" description="Helical" evidence="2">
    <location>
        <begin position="288"/>
        <end position="309"/>
    </location>
</feature>
<dbReference type="Proteomes" id="UP001303889">
    <property type="component" value="Unassembled WGS sequence"/>
</dbReference>
<gene>
    <name evidence="3" type="ORF">C8A05DRAFT_41563</name>
</gene>
<name>A0AAN6RWZ1_9PEZI</name>
<reference evidence="3" key="2">
    <citation type="submission" date="2023-05" db="EMBL/GenBank/DDBJ databases">
        <authorList>
            <consortium name="Lawrence Berkeley National Laboratory"/>
            <person name="Steindorff A."/>
            <person name="Hensen N."/>
            <person name="Bonometti L."/>
            <person name="Westerberg I."/>
            <person name="Brannstrom I.O."/>
            <person name="Guillou S."/>
            <person name="Cros-Aarteil S."/>
            <person name="Calhoun S."/>
            <person name="Haridas S."/>
            <person name="Kuo A."/>
            <person name="Mondo S."/>
            <person name="Pangilinan J."/>
            <person name="Riley R."/>
            <person name="Labutti K."/>
            <person name="Andreopoulos B."/>
            <person name="Lipzen A."/>
            <person name="Chen C."/>
            <person name="Yanf M."/>
            <person name="Daum C."/>
            <person name="Ng V."/>
            <person name="Clum A."/>
            <person name="Ohm R."/>
            <person name="Martin F."/>
            <person name="Silar P."/>
            <person name="Natvig D."/>
            <person name="Lalanne C."/>
            <person name="Gautier V."/>
            <person name="Ament-Velasquez S.L."/>
            <person name="Kruys A."/>
            <person name="Hutchinson M.I."/>
            <person name="Powell A.J."/>
            <person name="Barry K."/>
            <person name="Miller A.N."/>
            <person name="Grigoriev I.V."/>
            <person name="Debuchy R."/>
            <person name="Gladieux P."/>
            <person name="Thoren M.H."/>
            <person name="Johannesson H."/>
        </authorList>
    </citation>
    <scope>NUCLEOTIDE SEQUENCE</scope>
    <source>
        <strain evidence="3">CBS 103.79</strain>
    </source>
</reference>
<feature type="region of interest" description="Disordered" evidence="1">
    <location>
        <begin position="155"/>
        <end position="270"/>
    </location>
</feature>
<evidence type="ECO:0000256" key="2">
    <source>
        <dbReference type="SAM" id="Phobius"/>
    </source>
</evidence>
<keyword evidence="4" id="KW-1185">Reference proteome</keyword>
<feature type="compositionally biased region" description="Basic and acidic residues" evidence="1">
    <location>
        <begin position="253"/>
        <end position="267"/>
    </location>
</feature>
<feature type="compositionally biased region" description="Polar residues" evidence="1">
    <location>
        <begin position="175"/>
        <end position="185"/>
    </location>
</feature>
<feature type="compositionally biased region" description="Polar residues" evidence="1">
    <location>
        <begin position="53"/>
        <end position="64"/>
    </location>
</feature>
<dbReference type="AlphaFoldDB" id="A0AAN6RWZ1"/>
<proteinExistence type="predicted"/>
<keyword evidence="2" id="KW-0812">Transmembrane</keyword>
<evidence type="ECO:0000313" key="3">
    <source>
        <dbReference type="EMBL" id="KAK3905508.1"/>
    </source>
</evidence>
<protein>
    <submittedName>
        <fullName evidence="3">Uncharacterized protein</fullName>
    </submittedName>
</protein>
<organism evidence="3 4">
    <name type="scientific">Staphylotrichum tortipilum</name>
    <dbReference type="NCBI Taxonomy" id="2831512"/>
    <lineage>
        <taxon>Eukaryota</taxon>
        <taxon>Fungi</taxon>
        <taxon>Dikarya</taxon>
        <taxon>Ascomycota</taxon>
        <taxon>Pezizomycotina</taxon>
        <taxon>Sordariomycetes</taxon>
        <taxon>Sordariomycetidae</taxon>
        <taxon>Sordariales</taxon>
        <taxon>Chaetomiaceae</taxon>
        <taxon>Staphylotrichum</taxon>
    </lineage>
</organism>
<dbReference type="EMBL" id="MU855356">
    <property type="protein sequence ID" value="KAK3905508.1"/>
    <property type="molecule type" value="Genomic_DNA"/>
</dbReference>
<feature type="region of interest" description="Disordered" evidence="1">
    <location>
        <begin position="1"/>
        <end position="113"/>
    </location>
</feature>
<evidence type="ECO:0000256" key="1">
    <source>
        <dbReference type="SAM" id="MobiDB-lite"/>
    </source>
</evidence>
<evidence type="ECO:0000313" key="4">
    <source>
        <dbReference type="Proteomes" id="UP001303889"/>
    </source>
</evidence>
<sequence>MICQYIDSPGGISENLGRPTRPQHSRSRSHGFDGQSDNNSGVSRRPSHLRAASYTSHIRSSSRISWDGRVADAPADRTRSPSPARSPARRRDRPRPISAISLPDHSYIGPTPLADRWSYDRERMLSSPPSLRGSRPSTPVSGNEAFEAAFSRPASTFIESRPPSRAPSILPTASPDLSSFHTPSAPTLRVVPPADTGSGSQQEPLKRQSYHMLTSEEMEMLSRPPPPHPPMSASPGVSQSPSLSAPNIGSEKTQTHNHPEDSKDQDQSKPGCMGICEIATAKRMGGIFGAWFMGMVIPLTFGLVTRCLAGGCR</sequence>
<comment type="caution">
    <text evidence="3">The sequence shown here is derived from an EMBL/GenBank/DDBJ whole genome shotgun (WGS) entry which is preliminary data.</text>
</comment>
<keyword evidence="2" id="KW-1133">Transmembrane helix</keyword>
<reference evidence="3" key="1">
    <citation type="journal article" date="2023" name="Mol. Phylogenet. Evol.">
        <title>Genome-scale phylogeny and comparative genomics of the fungal order Sordariales.</title>
        <authorList>
            <person name="Hensen N."/>
            <person name="Bonometti L."/>
            <person name="Westerberg I."/>
            <person name="Brannstrom I.O."/>
            <person name="Guillou S."/>
            <person name="Cros-Aarteil S."/>
            <person name="Calhoun S."/>
            <person name="Haridas S."/>
            <person name="Kuo A."/>
            <person name="Mondo S."/>
            <person name="Pangilinan J."/>
            <person name="Riley R."/>
            <person name="LaButti K."/>
            <person name="Andreopoulos B."/>
            <person name="Lipzen A."/>
            <person name="Chen C."/>
            <person name="Yan M."/>
            <person name="Daum C."/>
            <person name="Ng V."/>
            <person name="Clum A."/>
            <person name="Steindorff A."/>
            <person name="Ohm R.A."/>
            <person name="Martin F."/>
            <person name="Silar P."/>
            <person name="Natvig D.O."/>
            <person name="Lalanne C."/>
            <person name="Gautier V."/>
            <person name="Ament-Velasquez S.L."/>
            <person name="Kruys A."/>
            <person name="Hutchinson M.I."/>
            <person name="Powell A.J."/>
            <person name="Barry K."/>
            <person name="Miller A.N."/>
            <person name="Grigoriev I.V."/>
            <person name="Debuchy R."/>
            <person name="Gladieux P."/>
            <person name="Hiltunen Thoren M."/>
            <person name="Johannesson H."/>
        </authorList>
    </citation>
    <scope>NUCLEOTIDE SEQUENCE</scope>
    <source>
        <strain evidence="3">CBS 103.79</strain>
    </source>
</reference>